<reference evidence="10 11" key="1">
    <citation type="submission" date="2015-10" db="EMBL/GenBank/DDBJ databases">
        <title>Transcriptomic analysis of a linuron degrading triple-species bacterial consortium.</title>
        <authorList>
            <person name="Albers P."/>
        </authorList>
    </citation>
    <scope>NUCLEOTIDE SEQUENCE [LARGE SCALE GENOMIC DNA]</scope>
    <source>
        <strain evidence="10 11">WDL6</strain>
    </source>
</reference>
<dbReference type="EMBL" id="LMTR01000072">
    <property type="protein sequence ID" value="KWT66695.1"/>
    <property type="molecule type" value="Genomic_DNA"/>
</dbReference>
<feature type="transmembrane region" description="Helical" evidence="8">
    <location>
        <begin position="137"/>
        <end position="154"/>
    </location>
</feature>
<keyword evidence="6 8" id="KW-1133">Transmembrane helix</keyword>
<gene>
    <name evidence="10" type="ORF">APY04_2326</name>
</gene>
<dbReference type="GO" id="GO:0005886">
    <property type="term" value="C:plasma membrane"/>
    <property type="evidence" value="ECO:0007669"/>
    <property type="project" value="UniProtKB-SubCell"/>
</dbReference>
<feature type="transmembrane region" description="Helical" evidence="8">
    <location>
        <begin position="16"/>
        <end position="37"/>
    </location>
</feature>
<comment type="subcellular location">
    <subcellularLocation>
        <location evidence="1">Cell membrane</location>
        <topology evidence="1">Multi-pass membrane protein</topology>
    </subcellularLocation>
</comment>
<feature type="domain" description="Glycosyltransferase RgtA/B/C/D-like" evidence="9">
    <location>
        <begin position="62"/>
        <end position="222"/>
    </location>
</feature>
<keyword evidence="5 8" id="KW-0812">Transmembrane</keyword>
<feature type="transmembrane region" description="Helical" evidence="8">
    <location>
        <begin position="112"/>
        <end position="130"/>
    </location>
</feature>
<dbReference type="STRING" id="121290.APY04_2326"/>
<evidence type="ECO:0000256" key="4">
    <source>
        <dbReference type="ARBA" id="ARBA00022679"/>
    </source>
</evidence>
<feature type="transmembrane region" description="Helical" evidence="8">
    <location>
        <begin position="311"/>
        <end position="328"/>
    </location>
</feature>
<protein>
    <recommendedName>
        <fullName evidence="9">Glycosyltransferase RgtA/B/C/D-like domain-containing protein</fullName>
    </recommendedName>
</protein>
<dbReference type="Pfam" id="PF13231">
    <property type="entry name" value="PMT_2"/>
    <property type="match status" value="1"/>
</dbReference>
<dbReference type="AlphaFoldDB" id="A0A109BDT1"/>
<feature type="transmembrane region" description="Helical" evidence="8">
    <location>
        <begin position="253"/>
        <end position="274"/>
    </location>
</feature>
<keyword evidence="11" id="KW-1185">Reference proteome</keyword>
<evidence type="ECO:0000256" key="3">
    <source>
        <dbReference type="ARBA" id="ARBA00022676"/>
    </source>
</evidence>
<dbReference type="InterPro" id="IPR038731">
    <property type="entry name" value="RgtA/B/C-like"/>
</dbReference>
<dbReference type="OrthoDB" id="9811222at2"/>
<accession>A0A109BDT1</accession>
<name>A0A109BDT1_HYPSL</name>
<dbReference type="PANTHER" id="PTHR33908">
    <property type="entry name" value="MANNOSYLTRANSFERASE YKCB-RELATED"/>
    <property type="match status" value="1"/>
</dbReference>
<evidence type="ECO:0000256" key="5">
    <source>
        <dbReference type="ARBA" id="ARBA00022692"/>
    </source>
</evidence>
<keyword evidence="7 8" id="KW-0472">Membrane</keyword>
<keyword evidence="2" id="KW-1003">Cell membrane</keyword>
<evidence type="ECO:0000256" key="8">
    <source>
        <dbReference type="SAM" id="Phobius"/>
    </source>
</evidence>
<comment type="caution">
    <text evidence="10">The sequence shown here is derived from an EMBL/GenBank/DDBJ whole genome shotgun (WGS) entry which is preliminary data.</text>
</comment>
<evidence type="ECO:0000259" key="9">
    <source>
        <dbReference type="Pfam" id="PF13231"/>
    </source>
</evidence>
<keyword evidence="4" id="KW-0808">Transferase</keyword>
<evidence type="ECO:0000313" key="11">
    <source>
        <dbReference type="Proteomes" id="UP000059074"/>
    </source>
</evidence>
<sequence length="495" mass="53395">MPASSGHLTQQRDTNWFAVLLVGLAALLAMRLTALYANATDLFFDEAQYWAWSEVPALGYYSKPPLIAWIIGAATTACGNGEACVRLPSPLLHTATALAIFWLGRQLYDARVGALSALAFATLPGVSLSAGIISTDVPLLLCWALALVGFWLLLTSDRLWPAVLMGVAFGAGLNAKYAMIWFVVCIAVYLVFSPEKRGVLRDWRLYLALVIGAAMIAPNLLWNYSNSFATFSHTADNANWGGSMLHPNKALEFFGAQFGVFGPILFGSLLVIAWRARKGADDRERLLLSFSLPIIGFIVLQAFLSRAHANWAAPAYVAATVLVIATMVRDGAWGWLKASFAVNIAVLLLLAVGTATAGRVALPLKTDPFARTLGWRQVAEATQAELAIAAGAGKPFAAVLSDDRAMTAELLYYMRDEPTPILAWRVGAPHDHFEMTRPFTASTPAPVLLVRIGETPGAVADSFTSVEKIADRTLPAGENAQRRVSFYSLAGYKGE</sequence>
<keyword evidence="3" id="KW-0328">Glycosyltransferase</keyword>
<dbReference type="PATRIC" id="fig|121290.4.peg.996"/>
<organism evidence="10 11">
    <name type="scientific">Hyphomicrobium sulfonivorans</name>
    <dbReference type="NCBI Taxonomy" id="121290"/>
    <lineage>
        <taxon>Bacteria</taxon>
        <taxon>Pseudomonadati</taxon>
        <taxon>Pseudomonadota</taxon>
        <taxon>Alphaproteobacteria</taxon>
        <taxon>Hyphomicrobiales</taxon>
        <taxon>Hyphomicrobiaceae</taxon>
        <taxon>Hyphomicrobium</taxon>
    </lineage>
</organism>
<evidence type="ECO:0000256" key="1">
    <source>
        <dbReference type="ARBA" id="ARBA00004651"/>
    </source>
</evidence>
<evidence type="ECO:0000256" key="7">
    <source>
        <dbReference type="ARBA" id="ARBA00023136"/>
    </source>
</evidence>
<feature type="transmembrane region" description="Helical" evidence="8">
    <location>
        <begin position="286"/>
        <end position="305"/>
    </location>
</feature>
<evidence type="ECO:0000313" key="10">
    <source>
        <dbReference type="EMBL" id="KWT66695.1"/>
    </source>
</evidence>
<dbReference type="RefSeq" id="WP_068462643.1">
    <property type="nucleotide sequence ID" value="NZ_LMTR01000072.1"/>
</dbReference>
<dbReference type="PANTHER" id="PTHR33908:SF11">
    <property type="entry name" value="MEMBRANE PROTEIN"/>
    <property type="match status" value="1"/>
</dbReference>
<feature type="transmembrane region" description="Helical" evidence="8">
    <location>
        <begin position="174"/>
        <end position="192"/>
    </location>
</feature>
<dbReference type="GO" id="GO:0016763">
    <property type="term" value="F:pentosyltransferase activity"/>
    <property type="evidence" value="ECO:0007669"/>
    <property type="project" value="TreeGrafter"/>
</dbReference>
<evidence type="ECO:0000256" key="6">
    <source>
        <dbReference type="ARBA" id="ARBA00022989"/>
    </source>
</evidence>
<feature type="transmembrane region" description="Helical" evidence="8">
    <location>
        <begin position="340"/>
        <end position="362"/>
    </location>
</feature>
<dbReference type="Proteomes" id="UP000059074">
    <property type="component" value="Unassembled WGS sequence"/>
</dbReference>
<dbReference type="GO" id="GO:0009103">
    <property type="term" value="P:lipopolysaccharide biosynthetic process"/>
    <property type="evidence" value="ECO:0007669"/>
    <property type="project" value="UniProtKB-ARBA"/>
</dbReference>
<evidence type="ECO:0000256" key="2">
    <source>
        <dbReference type="ARBA" id="ARBA00022475"/>
    </source>
</evidence>
<dbReference type="InterPro" id="IPR050297">
    <property type="entry name" value="LipidA_mod_glycosyltrf_83"/>
</dbReference>
<feature type="transmembrane region" description="Helical" evidence="8">
    <location>
        <begin position="204"/>
        <end position="222"/>
    </location>
</feature>
<proteinExistence type="predicted"/>